<evidence type="ECO:0000256" key="1">
    <source>
        <dbReference type="SAM" id="Phobius"/>
    </source>
</evidence>
<sequence length="148" mass="17740">MKKDYHYLPIRAKELYWRYGALYVPWIILLIISGRSIVQFSIWYFIICVLLFIQEYFGVYFLIKDNVLIRKIFLRKDVKIPVENIERIVKGRFGLAHTESIELYYREEQSEKNITITLFSRGPKEIKKFIDDISNLNPNIVIDSDLKN</sequence>
<dbReference type="AlphaFoldDB" id="A0A1F6W780"/>
<evidence type="ECO:0000313" key="2">
    <source>
        <dbReference type="EMBL" id="OGI77797.1"/>
    </source>
</evidence>
<dbReference type="EMBL" id="MFUE01000010">
    <property type="protein sequence ID" value="OGI77797.1"/>
    <property type="molecule type" value="Genomic_DNA"/>
</dbReference>
<keyword evidence="1" id="KW-1133">Transmembrane helix</keyword>
<protein>
    <submittedName>
        <fullName evidence="2">Uncharacterized protein</fullName>
    </submittedName>
</protein>
<feature type="transmembrane region" description="Helical" evidence="1">
    <location>
        <begin position="20"/>
        <end position="37"/>
    </location>
</feature>
<accession>A0A1F6W780</accession>
<keyword evidence="1" id="KW-0472">Membrane</keyword>
<organism evidence="2 3">
    <name type="scientific">Candidatus Nomurabacteria bacterium RIFCSPHIGHO2_02_FULL_41_18</name>
    <dbReference type="NCBI Taxonomy" id="1801754"/>
    <lineage>
        <taxon>Bacteria</taxon>
        <taxon>Candidatus Nomuraibacteriota</taxon>
    </lineage>
</organism>
<gene>
    <name evidence="2" type="ORF">A3D42_00660</name>
</gene>
<reference evidence="2 3" key="1">
    <citation type="journal article" date="2016" name="Nat. Commun.">
        <title>Thousands of microbial genomes shed light on interconnected biogeochemical processes in an aquifer system.</title>
        <authorList>
            <person name="Anantharaman K."/>
            <person name="Brown C.T."/>
            <person name="Hug L.A."/>
            <person name="Sharon I."/>
            <person name="Castelle C.J."/>
            <person name="Probst A.J."/>
            <person name="Thomas B.C."/>
            <person name="Singh A."/>
            <person name="Wilkins M.J."/>
            <person name="Karaoz U."/>
            <person name="Brodie E.L."/>
            <person name="Williams K.H."/>
            <person name="Hubbard S.S."/>
            <person name="Banfield J.F."/>
        </authorList>
    </citation>
    <scope>NUCLEOTIDE SEQUENCE [LARGE SCALE GENOMIC DNA]</scope>
</reference>
<keyword evidence="1" id="KW-0812">Transmembrane</keyword>
<dbReference type="STRING" id="1801754.A3D42_00660"/>
<comment type="caution">
    <text evidence="2">The sequence shown here is derived from an EMBL/GenBank/DDBJ whole genome shotgun (WGS) entry which is preliminary data.</text>
</comment>
<proteinExistence type="predicted"/>
<feature type="transmembrane region" description="Helical" evidence="1">
    <location>
        <begin position="43"/>
        <end position="63"/>
    </location>
</feature>
<dbReference type="Proteomes" id="UP000177777">
    <property type="component" value="Unassembled WGS sequence"/>
</dbReference>
<name>A0A1F6W780_9BACT</name>
<evidence type="ECO:0000313" key="3">
    <source>
        <dbReference type="Proteomes" id="UP000177777"/>
    </source>
</evidence>